<evidence type="ECO:0000313" key="2">
    <source>
        <dbReference type="EMBL" id="TGB03737.1"/>
    </source>
</evidence>
<keyword evidence="1" id="KW-0472">Membrane</keyword>
<feature type="transmembrane region" description="Helical" evidence="1">
    <location>
        <begin position="67"/>
        <end position="88"/>
    </location>
</feature>
<evidence type="ECO:0000313" key="3">
    <source>
        <dbReference type="Proteomes" id="UP000297982"/>
    </source>
</evidence>
<protein>
    <recommendedName>
        <fullName evidence="4">Cxxc_20_cxxc protein</fullName>
    </recommendedName>
</protein>
<dbReference type="NCBIfam" id="TIGR04104">
    <property type="entry name" value="cxxc_20_cxxc"/>
    <property type="match status" value="1"/>
</dbReference>
<dbReference type="AlphaFoldDB" id="A0A4Z0H1K1"/>
<dbReference type="InterPro" id="IPR026369">
    <property type="entry name" value="CxxC_20_CxxC"/>
</dbReference>
<evidence type="ECO:0000256" key="1">
    <source>
        <dbReference type="SAM" id="Phobius"/>
    </source>
</evidence>
<reference evidence="2 3" key="1">
    <citation type="journal article" date="2003" name="Int. J. Syst. Evol. Microbiol.">
        <title>Halobacillus salinus sp. nov., isolated from a salt lake on the coast of the East Sea in Korea.</title>
        <authorList>
            <person name="Yoon J.H."/>
            <person name="Kang K.H."/>
            <person name="Park Y.H."/>
        </authorList>
    </citation>
    <scope>NUCLEOTIDE SEQUENCE [LARGE SCALE GENOMIC DNA]</scope>
    <source>
        <strain evidence="2 3">HSL-3</strain>
    </source>
</reference>
<name>A0A4Z0H1K1_9BACI</name>
<dbReference type="RefSeq" id="WP_135326451.1">
    <property type="nucleotide sequence ID" value="NZ_SRJC01000001.1"/>
</dbReference>
<keyword evidence="1" id="KW-1133">Transmembrane helix</keyword>
<dbReference type="STRING" id="192814.GCA_900166575_00632"/>
<accession>A0A4Z0H1K1</accession>
<sequence>MTKCDCCHRSFHWGELFNNILSYGSTHCKSCGCEHKITFPSRIAVTSMTVVPFMVFGLFLTPFKSNGLTIAVGLLIYVLGLMLTPFVANYKQASEQNV</sequence>
<gene>
    <name evidence="2" type="ORF">E4663_01665</name>
</gene>
<evidence type="ECO:0008006" key="4">
    <source>
        <dbReference type="Google" id="ProtNLM"/>
    </source>
</evidence>
<dbReference type="Proteomes" id="UP000297982">
    <property type="component" value="Unassembled WGS sequence"/>
</dbReference>
<comment type="caution">
    <text evidence="2">The sequence shown here is derived from an EMBL/GenBank/DDBJ whole genome shotgun (WGS) entry which is preliminary data.</text>
</comment>
<organism evidence="2 3">
    <name type="scientific">Halobacillus salinus</name>
    <dbReference type="NCBI Taxonomy" id="192814"/>
    <lineage>
        <taxon>Bacteria</taxon>
        <taxon>Bacillati</taxon>
        <taxon>Bacillota</taxon>
        <taxon>Bacilli</taxon>
        <taxon>Bacillales</taxon>
        <taxon>Bacillaceae</taxon>
        <taxon>Halobacillus</taxon>
    </lineage>
</organism>
<feature type="transmembrane region" description="Helical" evidence="1">
    <location>
        <begin position="43"/>
        <end position="61"/>
    </location>
</feature>
<keyword evidence="1" id="KW-0812">Transmembrane</keyword>
<dbReference type="EMBL" id="SRJC01000001">
    <property type="protein sequence ID" value="TGB03737.1"/>
    <property type="molecule type" value="Genomic_DNA"/>
</dbReference>
<proteinExistence type="predicted"/>
<keyword evidence="3" id="KW-1185">Reference proteome</keyword>